<evidence type="ECO:0000313" key="2">
    <source>
        <dbReference type="Proteomes" id="UP001209540"/>
    </source>
</evidence>
<dbReference type="AlphaFoldDB" id="A0AAD5K4G1"/>
<comment type="caution">
    <text evidence="1">The sequence shown here is derived from an EMBL/GenBank/DDBJ whole genome shotgun (WGS) entry which is preliminary data.</text>
</comment>
<organism evidence="1 2">
    <name type="scientific">Phascolomyces articulosus</name>
    <dbReference type="NCBI Taxonomy" id="60185"/>
    <lineage>
        <taxon>Eukaryota</taxon>
        <taxon>Fungi</taxon>
        <taxon>Fungi incertae sedis</taxon>
        <taxon>Mucoromycota</taxon>
        <taxon>Mucoromycotina</taxon>
        <taxon>Mucoromycetes</taxon>
        <taxon>Mucorales</taxon>
        <taxon>Lichtheimiaceae</taxon>
        <taxon>Phascolomyces</taxon>
    </lineage>
</organism>
<reference evidence="1" key="2">
    <citation type="submission" date="2023-02" db="EMBL/GenBank/DDBJ databases">
        <authorList>
            <consortium name="DOE Joint Genome Institute"/>
            <person name="Mondo S.J."/>
            <person name="Chang Y."/>
            <person name="Wang Y."/>
            <person name="Ahrendt S."/>
            <person name="Andreopoulos W."/>
            <person name="Barry K."/>
            <person name="Beard J."/>
            <person name="Benny G.L."/>
            <person name="Blankenship S."/>
            <person name="Bonito G."/>
            <person name="Cuomo C."/>
            <person name="Desiro A."/>
            <person name="Gervers K.A."/>
            <person name="Hundley H."/>
            <person name="Kuo A."/>
            <person name="LaButti K."/>
            <person name="Lang B.F."/>
            <person name="Lipzen A."/>
            <person name="O'Donnell K."/>
            <person name="Pangilinan J."/>
            <person name="Reynolds N."/>
            <person name="Sandor L."/>
            <person name="Smith M.W."/>
            <person name="Tsang A."/>
            <person name="Grigoriev I.V."/>
            <person name="Stajich J.E."/>
            <person name="Spatafora J.W."/>
        </authorList>
    </citation>
    <scope>NUCLEOTIDE SEQUENCE</scope>
    <source>
        <strain evidence="1">RSA 2281</strain>
    </source>
</reference>
<accession>A0AAD5K4G1</accession>
<dbReference type="Proteomes" id="UP001209540">
    <property type="component" value="Unassembled WGS sequence"/>
</dbReference>
<dbReference type="EMBL" id="JAIXMP010000022">
    <property type="protein sequence ID" value="KAI9255593.1"/>
    <property type="molecule type" value="Genomic_DNA"/>
</dbReference>
<reference evidence="1" key="1">
    <citation type="journal article" date="2022" name="IScience">
        <title>Evolution of zygomycete secretomes and the origins of terrestrial fungal ecologies.</title>
        <authorList>
            <person name="Chang Y."/>
            <person name="Wang Y."/>
            <person name="Mondo S."/>
            <person name="Ahrendt S."/>
            <person name="Andreopoulos W."/>
            <person name="Barry K."/>
            <person name="Beard J."/>
            <person name="Benny G.L."/>
            <person name="Blankenship S."/>
            <person name="Bonito G."/>
            <person name="Cuomo C."/>
            <person name="Desiro A."/>
            <person name="Gervers K.A."/>
            <person name="Hundley H."/>
            <person name="Kuo A."/>
            <person name="LaButti K."/>
            <person name="Lang B.F."/>
            <person name="Lipzen A."/>
            <person name="O'Donnell K."/>
            <person name="Pangilinan J."/>
            <person name="Reynolds N."/>
            <person name="Sandor L."/>
            <person name="Smith M.E."/>
            <person name="Tsang A."/>
            <person name="Grigoriev I.V."/>
            <person name="Stajich J.E."/>
            <person name="Spatafora J.W."/>
        </authorList>
    </citation>
    <scope>NUCLEOTIDE SEQUENCE</scope>
    <source>
        <strain evidence="1">RSA 2281</strain>
    </source>
</reference>
<keyword evidence="2" id="KW-1185">Reference proteome</keyword>
<gene>
    <name evidence="1" type="ORF">BDA99DRAFT_573873</name>
</gene>
<protein>
    <submittedName>
        <fullName evidence="1">Uncharacterized protein</fullName>
    </submittedName>
</protein>
<proteinExistence type="predicted"/>
<evidence type="ECO:0000313" key="1">
    <source>
        <dbReference type="EMBL" id="KAI9255593.1"/>
    </source>
</evidence>
<name>A0AAD5K4G1_9FUNG</name>
<sequence length="190" mass="22757">MNTTNFLDFLDRLPFLWEFFPYGGGPHIGETMTIENCLYYLSLLESFTNWNNRWIQRCSKYLYYIRAACNIEVQLKFINSFTLKAMLDSQSLIHHIHNFTSNYFFYAIEYRASIKQLYYIYMYHLCAARVQEQDVANHFIQCTVEKGILKYAHKNTNLGKLPAKIQLKFRTNFSRLHMKITRIRVFRLGV</sequence>